<accession>A0AAD7L4F7</accession>
<dbReference type="AlphaFoldDB" id="A0AAD7L4F7"/>
<evidence type="ECO:0000313" key="2">
    <source>
        <dbReference type="Proteomes" id="UP001163823"/>
    </source>
</evidence>
<dbReference type="Proteomes" id="UP001163823">
    <property type="component" value="Chromosome 11"/>
</dbReference>
<protein>
    <submittedName>
        <fullName evidence="1">Caffeic acid O-methyltransferase</fullName>
    </submittedName>
</protein>
<name>A0AAD7L4F7_QUISA</name>
<dbReference type="KEGG" id="qsa:O6P43_027446"/>
<comment type="caution">
    <text evidence="1">The sequence shown here is derived from an EMBL/GenBank/DDBJ whole genome shotgun (WGS) entry which is preliminary data.</text>
</comment>
<sequence length="71" mass="8266">MDAVLSIVPETSNAVRSIFQMDVLMMTHIPGRKERSREQFMALATEAGYSGIKYDCFVFYFWVMEFFKLIA</sequence>
<evidence type="ECO:0000313" key="1">
    <source>
        <dbReference type="EMBL" id="KAJ7951393.1"/>
    </source>
</evidence>
<dbReference type="SUPFAM" id="SSF53335">
    <property type="entry name" value="S-adenosyl-L-methionine-dependent methyltransferases"/>
    <property type="match status" value="1"/>
</dbReference>
<dbReference type="Gene3D" id="3.40.50.150">
    <property type="entry name" value="Vaccinia Virus protein VP39"/>
    <property type="match status" value="1"/>
</dbReference>
<dbReference type="InterPro" id="IPR029063">
    <property type="entry name" value="SAM-dependent_MTases_sf"/>
</dbReference>
<keyword evidence="2" id="KW-1185">Reference proteome</keyword>
<gene>
    <name evidence="1" type="ORF">O6P43_027446</name>
</gene>
<dbReference type="EMBL" id="JARAOO010000011">
    <property type="protein sequence ID" value="KAJ7951393.1"/>
    <property type="molecule type" value="Genomic_DNA"/>
</dbReference>
<reference evidence="1" key="1">
    <citation type="journal article" date="2023" name="Science">
        <title>Elucidation of the pathway for biosynthesis of saponin adjuvants from the soapbark tree.</title>
        <authorList>
            <person name="Reed J."/>
            <person name="Orme A."/>
            <person name="El-Demerdash A."/>
            <person name="Owen C."/>
            <person name="Martin L.B.B."/>
            <person name="Misra R.C."/>
            <person name="Kikuchi S."/>
            <person name="Rejzek M."/>
            <person name="Martin A.C."/>
            <person name="Harkess A."/>
            <person name="Leebens-Mack J."/>
            <person name="Louveau T."/>
            <person name="Stephenson M.J."/>
            <person name="Osbourn A."/>
        </authorList>
    </citation>
    <scope>NUCLEOTIDE SEQUENCE</scope>
    <source>
        <strain evidence="1">S10</strain>
    </source>
</reference>
<proteinExistence type="predicted"/>
<organism evidence="1 2">
    <name type="scientific">Quillaja saponaria</name>
    <name type="common">Soap bark tree</name>
    <dbReference type="NCBI Taxonomy" id="32244"/>
    <lineage>
        <taxon>Eukaryota</taxon>
        <taxon>Viridiplantae</taxon>
        <taxon>Streptophyta</taxon>
        <taxon>Embryophyta</taxon>
        <taxon>Tracheophyta</taxon>
        <taxon>Spermatophyta</taxon>
        <taxon>Magnoliopsida</taxon>
        <taxon>eudicotyledons</taxon>
        <taxon>Gunneridae</taxon>
        <taxon>Pentapetalae</taxon>
        <taxon>rosids</taxon>
        <taxon>fabids</taxon>
        <taxon>Fabales</taxon>
        <taxon>Quillajaceae</taxon>
        <taxon>Quillaja</taxon>
    </lineage>
</organism>